<organism evidence="2 3">
    <name type="scientific">Araneus ventricosus</name>
    <name type="common">Orbweaver spider</name>
    <name type="synonym">Epeira ventricosa</name>
    <dbReference type="NCBI Taxonomy" id="182803"/>
    <lineage>
        <taxon>Eukaryota</taxon>
        <taxon>Metazoa</taxon>
        <taxon>Ecdysozoa</taxon>
        <taxon>Arthropoda</taxon>
        <taxon>Chelicerata</taxon>
        <taxon>Arachnida</taxon>
        <taxon>Araneae</taxon>
        <taxon>Araneomorphae</taxon>
        <taxon>Entelegynae</taxon>
        <taxon>Araneoidea</taxon>
        <taxon>Araneidae</taxon>
        <taxon>Araneus</taxon>
    </lineage>
</organism>
<accession>A0A4Y2PBA1</accession>
<sequence>MSKENDVDSRSCASAISNEISMESDSSNANGRASPLRTPQKQPNCQICAVQIQHSRYISVIDSEVRGKREALQQYEGVTFYSPDEETHYLKLREEEKRINEQFSLAFGKLDSLKFV</sequence>
<comment type="caution">
    <text evidence="2">The sequence shown here is derived from an EMBL/GenBank/DDBJ whole genome shotgun (WGS) entry which is preliminary data.</text>
</comment>
<keyword evidence="3" id="KW-1185">Reference proteome</keyword>
<gene>
    <name evidence="2" type="ORF">AVEN_29734_1</name>
</gene>
<evidence type="ECO:0000313" key="2">
    <source>
        <dbReference type="EMBL" id="GBN48319.1"/>
    </source>
</evidence>
<evidence type="ECO:0000256" key="1">
    <source>
        <dbReference type="SAM" id="MobiDB-lite"/>
    </source>
</evidence>
<feature type="compositionally biased region" description="Polar residues" evidence="1">
    <location>
        <begin position="11"/>
        <end position="42"/>
    </location>
</feature>
<dbReference type="EMBL" id="BGPR01010850">
    <property type="protein sequence ID" value="GBN48319.1"/>
    <property type="molecule type" value="Genomic_DNA"/>
</dbReference>
<feature type="region of interest" description="Disordered" evidence="1">
    <location>
        <begin position="1"/>
        <end position="42"/>
    </location>
</feature>
<evidence type="ECO:0000313" key="3">
    <source>
        <dbReference type="Proteomes" id="UP000499080"/>
    </source>
</evidence>
<dbReference type="AlphaFoldDB" id="A0A4Y2PBA1"/>
<reference evidence="2 3" key="1">
    <citation type="journal article" date="2019" name="Sci. Rep.">
        <title>Orb-weaving spider Araneus ventricosus genome elucidates the spidroin gene catalogue.</title>
        <authorList>
            <person name="Kono N."/>
            <person name="Nakamura H."/>
            <person name="Ohtoshi R."/>
            <person name="Moran D.A.P."/>
            <person name="Shinohara A."/>
            <person name="Yoshida Y."/>
            <person name="Fujiwara M."/>
            <person name="Mori M."/>
            <person name="Tomita M."/>
            <person name="Arakawa K."/>
        </authorList>
    </citation>
    <scope>NUCLEOTIDE SEQUENCE [LARGE SCALE GENOMIC DNA]</scope>
</reference>
<dbReference type="Proteomes" id="UP000499080">
    <property type="component" value="Unassembled WGS sequence"/>
</dbReference>
<name>A0A4Y2PBA1_ARAVE</name>
<protein>
    <submittedName>
        <fullName evidence="2">Uncharacterized protein</fullName>
    </submittedName>
</protein>
<proteinExistence type="predicted"/>